<keyword evidence="3" id="KW-1133">Transmembrane helix</keyword>
<protein>
    <submittedName>
        <fullName evidence="4">Twin-arginine translocation pathway signal</fullName>
    </submittedName>
</protein>
<gene>
    <name evidence="4" type="ORF">FPZ47_18920</name>
</gene>
<proteinExistence type="predicted"/>
<evidence type="ECO:0000256" key="2">
    <source>
        <dbReference type="ARBA" id="ARBA00023136"/>
    </source>
</evidence>
<evidence type="ECO:0000313" key="4">
    <source>
        <dbReference type="EMBL" id="TVS85953.1"/>
    </source>
</evidence>
<dbReference type="OrthoDB" id="5196392at2"/>
<dbReference type="AlphaFoldDB" id="A0A557XJM9"/>
<reference evidence="4 5" key="1">
    <citation type="submission" date="2019-07" db="EMBL/GenBank/DDBJ databases">
        <title>New Mycobacterium species.</title>
        <authorList>
            <person name="Tortoli E."/>
            <person name="Ghielmetti G."/>
            <person name="Friedel U."/>
            <person name="Trovato A."/>
        </authorList>
    </citation>
    <scope>NUCLEOTIDE SEQUENCE [LARGE SCALE GENOMIC DNA]</scope>
    <source>
        <strain evidence="4 5">16-83</strain>
    </source>
</reference>
<dbReference type="Proteomes" id="UP000320513">
    <property type="component" value="Unassembled WGS sequence"/>
</dbReference>
<keyword evidence="2 3" id="KW-0472">Membrane</keyword>
<dbReference type="EMBL" id="VMQU01000089">
    <property type="protein sequence ID" value="TVS85953.1"/>
    <property type="molecule type" value="Genomic_DNA"/>
</dbReference>
<dbReference type="PANTHER" id="PTHR37042">
    <property type="entry name" value="OUTER MEMBRANE PROTEIN RV1973"/>
    <property type="match status" value="1"/>
</dbReference>
<comment type="subcellular location">
    <subcellularLocation>
        <location evidence="1">Membrane</location>
    </subcellularLocation>
</comment>
<sequence length="173" mass="18786">MGRLLRRGLARWRPIVLTIVLVASTGFAAGYFYVAYRPDLQTDAAARHQAVKAASDGAVALLSYSPDTLTRDFDDAKSRVTDSYLNYYQQFAEKVVGPAAMRGQVTTTATVVKAAVSEMHPNSAVVLAFVTLKTTSKDKPDPVLTSSSLKVVLTRVKDSWLIENFEAVSPAKS</sequence>
<dbReference type="GO" id="GO:0016020">
    <property type="term" value="C:membrane"/>
    <property type="evidence" value="ECO:0007669"/>
    <property type="project" value="UniProtKB-SubCell"/>
</dbReference>
<evidence type="ECO:0000313" key="5">
    <source>
        <dbReference type="Proteomes" id="UP000320513"/>
    </source>
</evidence>
<evidence type="ECO:0000256" key="1">
    <source>
        <dbReference type="ARBA" id="ARBA00004370"/>
    </source>
</evidence>
<evidence type="ECO:0000256" key="3">
    <source>
        <dbReference type="SAM" id="Phobius"/>
    </source>
</evidence>
<organism evidence="4 5">
    <name type="scientific">Mycobacterium helveticum</name>
    <dbReference type="NCBI Taxonomy" id="2592811"/>
    <lineage>
        <taxon>Bacteria</taxon>
        <taxon>Bacillati</taxon>
        <taxon>Actinomycetota</taxon>
        <taxon>Actinomycetes</taxon>
        <taxon>Mycobacteriales</taxon>
        <taxon>Mycobacteriaceae</taxon>
        <taxon>Mycobacterium</taxon>
    </lineage>
</organism>
<comment type="caution">
    <text evidence="4">The sequence shown here is derived from an EMBL/GenBank/DDBJ whole genome shotgun (WGS) entry which is preliminary data.</text>
</comment>
<dbReference type="PANTHER" id="PTHR37042:SF4">
    <property type="entry name" value="OUTER MEMBRANE PROTEIN RV1973"/>
    <property type="match status" value="1"/>
</dbReference>
<keyword evidence="5" id="KW-1185">Reference proteome</keyword>
<accession>A0A557XJM9</accession>
<name>A0A557XJM9_9MYCO</name>
<keyword evidence="3" id="KW-0812">Transmembrane</keyword>
<feature type="transmembrane region" description="Helical" evidence="3">
    <location>
        <begin position="12"/>
        <end position="34"/>
    </location>
</feature>